<accession>A0A8S1DTL4</accession>
<comment type="caution">
    <text evidence="1">The sequence shown here is derived from an EMBL/GenBank/DDBJ whole genome shotgun (WGS) entry which is preliminary data.</text>
</comment>
<gene>
    <name evidence="1" type="ORF">CLODIP_2_CD05419</name>
</gene>
<name>A0A8S1DTL4_9INSE</name>
<keyword evidence="2" id="KW-1185">Reference proteome</keyword>
<organism evidence="1 2">
    <name type="scientific">Cloeon dipterum</name>
    <dbReference type="NCBI Taxonomy" id="197152"/>
    <lineage>
        <taxon>Eukaryota</taxon>
        <taxon>Metazoa</taxon>
        <taxon>Ecdysozoa</taxon>
        <taxon>Arthropoda</taxon>
        <taxon>Hexapoda</taxon>
        <taxon>Insecta</taxon>
        <taxon>Pterygota</taxon>
        <taxon>Palaeoptera</taxon>
        <taxon>Ephemeroptera</taxon>
        <taxon>Pisciforma</taxon>
        <taxon>Baetidae</taxon>
        <taxon>Cloeon</taxon>
    </lineage>
</organism>
<dbReference type="AlphaFoldDB" id="A0A8S1DTL4"/>
<sequence length="156" mass="18303">MPSWMHIHNEEALEEYHELYTPLNPIFYPAILPWDTSYITGFYDSANRRSSFVRHLVSGDDDETDVSETIDDYNFLLLCDKENELEWRQHQPGNAINEHVATNNIGIPVYFGRVRVGYNNVIGEVREDGNCYIPTPFNDVIRVLDFEILRHRDIQQ</sequence>
<protein>
    <submittedName>
        <fullName evidence="1">Uncharacterized protein</fullName>
    </submittedName>
</protein>
<dbReference type="EMBL" id="CADEPI010000436">
    <property type="protein sequence ID" value="CAB3385860.1"/>
    <property type="molecule type" value="Genomic_DNA"/>
</dbReference>
<evidence type="ECO:0000313" key="1">
    <source>
        <dbReference type="EMBL" id="CAB3385860.1"/>
    </source>
</evidence>
<proteinExistence type="predicted"/>
<evidence type="ECO:0000313" key="2">
    <source>
        <dbReference type="Proteomes" id="UP000494165"/>
    </source>
</evidence>
<reference evidence="1 2" key="1">
    <citation type="submission" date="2020-04" db="EMBL/GenBank/DDBJ databases">
        <authorList>
            <person name="Alioto T."/>
            <person name="Alioto T."/>
            <person name="Gomez Garrido J."/>
        </authorList>
    </citation>
    <scope>NUCLEOTIDE SEQUENCE [LARGE SCALE GENOMIC DNA]</scope>
</reference>
<dbReference type="Proteomes" id="UP000494165">
    <property type="component" value="Unassembled WGS sequence"/>
</dbReference>